<dbReference type="Proteomes" id="UP001153269">
    <property type="component" value="Unassembled WGS sequence"/>
</dbReference>
<comment type="subcellular location">
    <subcellularLocation>
        <location evidence="1">Nucleus</location>
    </subcellularLocation>
</comment>
<dbReference type="GO" id="GO:0008270">
    <property type="term" value="F:zinc ion binding"/>
    <property type="evidence" value="ECO:0007669"/>
    <property type="project" value="UniProtKB-KW"/>
</dbReference>
<dbReference type="SUPFAM" id="SSF53098">
    <property type="entry name" value="Ribonuclease H-like"/>
    <property type="match status" value="1"/>
</dbReference>
<dbReference type="InterPro" id="IPR012337">
    <property type="entry name" value="RNaseH-like_sf"/>
</dbReference>
<organism evidence="7 8">
    <name type="scientific">Pleuronectes platessa</name>
    <name type="common">European plaice</name>
    <dbReference type="NCBI Taxonomy" id="8262"/>
    <lineage>
        <taxon>Eukaryota</taxon>
        <taxon>Metazoa</taxon>
        <taxon>Chordata</taxon>
        <taxon>Craniata</taxon>
        <taxon>Vertebrata</taxon>
        <taxon>Euteleostomi</taxon>
        <taxon>Actinopterygii</taxon>
        <taxon>Neopterygii</taxon>
        <taxon>Teleostei</taxon>
        <taxon>Neoteleostei</taxon>
        <taxon>Acanthomorphata</taxon>
        <taxon>Carangaria</taxon>
        <taxon>Pleuronectiformes</taxon>
        <taxon>Pleuronectoidei</taxon>
        <taxon>Pleuronectidae</taxon>
        <taxon>Pleuronectes</taxon>
    </lineage>
</organism>
<accession>A0A9N7TUI8</accession>
<dbReference type="GO" id="GO:0005634">
    <property type="term" value="C:nucleus"/>
    <property type="evidence" value="ECO:0007669"/>
    <property type="project" value="UniProtKB-SubCell"/>
</dbReference>
<gene>
    <name evidence="7" type="ORF">PLEPLA_LOCUS7206</name>
</gene>
<evidence type="ECO:0000256" key="2">
    <source>
        <dbReference type="ARBA" id="ARBA00022723"/>
    </source>
</evidence>
<keyword evidence="4" id="KW-0862">Zinc</keyword>
<dbReference type="AlphaFoldDB" id="A0A9N7TUI8"/>
<dbReference type="InterPro" id="IPR052035">
    <property type="entry name" value="ZnF_BED_domain_contain"/>
</dbReference>
<keyword evidence="3" id="KW-0863">Zinc-finger</keyword>
<protein>
    <recommendedName>
        <fullName evidence="6">HAT C-terminal dimerisation domain-containing protein</fullName>
    </recommendedName>
</protein>
<evidence type="ECO:0000259" key="6">
    <source>
        <dbReference type="Pfam" id="PF05699"/>
    </source>
</evidence>
<dbReference type="InterPro" id="IPR008906">
    <property type="entry name" value="HATC_C_dom"/>
</dbReference>
<name>A0A9N7TUI8_PLEPL</name>
<proteinExistence type="predicted"/>
<evidence type="ECO:0000256" key="3">
    <source>
        <dbReference type="ARBA" id="ARBA00022771"/>
    </source>
</evidence>
<evidence type="ECO:0000313" key="8">
    <source>
        <dbReference type="Proteomes" id="UP001153269"/>
    </source>
</evidence>
<dbReference type="PANTHER" id="PTHR46481">
    <property type="entry name" value="ZINC FINGER BED DOMAIN-CONTAINING PROTEIN 4"/>
    <property type="match status" value="1"/>
</dbReference>
<dbReference type="PANTHER" id="PTHR46481:SF10">
    <property type="entry name" value="ZINC FINGER BED DOMAIN-CONTAINING PROTEIN 39"/>
    <property type="match status" value="1"/>
</dbReference>
<evidence type="ECO:0000256" key="5">
    <source>
        <dbReference type="ARBA" id="ARBA00023242"/>
    </source>
</evidence>
<dbReference type="Pfam" id="PF05699">
    <property type="entry name" value="Dimer_Tnp_hAT"/>
    <property type="match status" value="1"/>
</dbReference>
<dbReference type="GO" id="GO:0046983">
    <property type="term" value="F:protein dimerization activity"/>
    <property type="evidence" value="ECO:0007669"/>
    <property type="project" value="InterPro"/>
</dbReference>
<sequence>MRAQQTAQGQQEEALVQDVATRWNSALEMIKRIQQNKGPLAATRAQHKINISMLIAPELAKLEKLEKLLEPCMGDCPLNWWSDGQQTHEKLAGIANKHLSTPATTVPCERLFSLLGHIVQKRRASLAAENGGERVFVLRDSWQHFRVGEGGSSPIREQLASHHHQEVPGGSYQRGGASMFALACPVPLSMPFVKLSGQKG</sequence>
<evidence type="ECO:0000256" key="4">
    <source>
        <dbReference type="ARBA" id="ARBA00022833"/>
    </source>
</evidence>
<feature type="domain" description="HAT C-terminal dimerisation" evidence="6">
    <location>
        <begin position="71"/>
        <end position="136"/>
    </location>
</feature>
<evidence type="ECO:0000313" key="7">
    <source>
        <dbReference type="EMBL" id="CAB1419375.1"/>
    </source>
</evidence>
<dbReference type="EMBL" id="CADEAL010000386">
    <property type="protein sequence ID" value="CAB1419375.1"/>
    <property type="molecule type" value="Genomic_DNA"/>
</dbReference>
<keyword evidence="2" id="KW-0479">Metal-binding</keyword>
<keyword evidence="5" id="KW-0539">Nucleus</keyword>
<reference evidence="7" key="1">
    <citation type="submission" date="2020-03" db="EMBL/GenBank/DDBJ databases">
        <authorList>
            <person name="Weist P."/>
        </authorList>
    </citation>
    <scope>NUCLEOTIDE SEQUENCE</scope>
</reference>
<evidence type="ECO:0000256" key="1">
    <source>
        <dbReference type="ARBA" id="ARBA00004123"/>
    </source>
</evidence>
<comment type="caution">
    <text evidence="7">The sequence shown here is derived from an EMBL/GenBank/DDBJ whole genome shotgun (WGS) entry which is preliminary data.</text>
</comment>
<keyword evidence="8" id="KW-1185">Reference proteome</keyword>